<dbReference type="InterPro" id="IPR050065">
    <property type="entry name" value="GlmU-like"/>
</dbReference>
<dbReference type="InterPro" id="IPR029044">
    <property type="entry name" value="Nucleotide-diphossugar_trans"/>
</dbReference>
<evidence type="ECO:0000256" key="2">
    <source>
        <dbReference type="ARBA" id="ARBA00022695"/>
    </source>
</evidence>
<dbReference type="InterPro" id="IPR025877">
    <property type="entry name" value="MobA-like_NTP_Trfase"/>
</dbReference>
<evidence type="ECO:0000313" key="5">
    <source>
        <dbReference type="Proteomes" id="UP001501237"/>
    </source>
</evidence>
<keyword evidence="5" id="KW-1185">Reference proteome</keyword>
<accession>A0ABP6QDS0</accession>
<dbReference type="Pfam" id="PF12804">
    <property type="entry name" value="NTP_transf_3"/>
    <property type="match status" value="1"/>
</dbReference>
<keyword evidence="1" id="KW-0808">Transferase</keyword>
<name>A0ABP6QDS0_9ACTN</name>
<proteinExistence type="predicted"/>
<dbReference type="Gene3D" id="3.90.550.10">
    <property type="entry name" value="Spore Coat Polysaccharide Biosynthesis Protein SpsA, Chain A"/>
    <property type="match status" value="1"/>
</dbReference>
<protein>
    <recommendedName>
        <fullName evidence="3">MobA-like NTP transferase domain-containing protein</fullName>
    </recommendedName>
</protein>
<gene>
    <name evidence="4" type="ORF">GCM10010468_36390</name>
</gene>
<dbReference type="Proteomes" id="UP001501237">
    <property type="component" value="Unassembled WGS sequence"/>
</dbReference>
<dbReference type="PANTHER" id="PTHR43584">
    <property type="entry name" value="NUCLEOTIDYL TRANSFERASE"/>
    <property type="match status" value="1"/>
</dbReference>
<comment type="caution">
    <text evidence="4">The sequence shown here is derived from an EMBL/GenBank/DDBJ whole genome shotgun (WGS) entry which is preliminary data.</text>
</comment>
<reference evidence="5" key="1">
    <citation type="journal article" date="2019" name="Int. J. Syst. Evol. Microbiol.">
        <title>The Global Catalogue of Microorganisms (GCM) 10K type strain sequencing project: providing services to taxonomists for standard genome sequencing and annotation.</title>
        <authorList>
            <consortium name="The Broad Institute Genomics Platform"/>
            <consortium name="The Broad Institute Genome Sequencing Center for Infectious Disease"/>
            <person name="Wu L."/>
            <person name="Ma J."/>
        </authorList>
    </citation>
    <scope>NUCLEOTIDE SEQUENCE [LARGE SCALE GENOMIC DNA]</scope>
    <source>
        <strain evidence="5">JCM 9377</strain>
    </source>
</reference>
<keyword evidence="2" id="KW-0548">Nucleotidyltransferase</keyword>
<evidence type="ECO:0000313" key="4">
    <source>
        <dbReference type="EMBL" id="GAA3215168.1"/>
    </source>
</evidence>
<evidence type="ECO:0000259" key="3">
    <source>
        <dbReference type="Pfam" id="PF12804"/>
    </source>
</evidence>
<organism evidence="4 5">
    <name type="scientific">Actinocorallia longicatena</name>
    <dbReference type="NCBI Taxonomy" id="111803"/>
    <lineage>
        <taxon>Bacteria</taxon>
        <taxon>Bacillati</taxon>
        <taxon>Actinomycetota</taxon>
        <taxon>Actinomycetes</taxon>
        <taxon>Streptosporangiales</taxon>
        <taxon>Thermomonosporaceae</taxon>
        <taxon>Actinocorallia</taxon>
    </lineage>
</organism>
<dbReference type="RefSeq" id="WP_344829480.1">
    <property type="nucleotide sequence ID" value="NZ_BAAAUV010000008.1"/>
</dbReference>
<sequence length="248" mass="26772">MPAERGTCAVIPAAGRGTRLGLGVPKILVEVVEGVTVWDLLYRRLAGRVDHVHVVLSPEGEPLFRERAAAPIGTGRVSVSVQPEPDGMGGAIFGAAPFWSGHADILVVWGDQANLSEETVRRVLEAPPAGLVLPLVPMADPYVEYETEGERLLAVRQSREGEPTRPGGLSDVGVFRLGTRGLERAWRDYLAEAAPGALTGEVNFLPFLPWLSGLPGRPVRVVEVTDPEEARGINTEADLEFVRRAHLR</sequence>
<dbReference type="SUPFAM" id="SSF53448">
    <property type="entry name" value="Nucleotide-diphospho-sugar transferases"/>
    <property type="match status" value="1"/>
</dbReference>
<evidence type="ECO:0000256" key="1">
    <source>
        <dbReference type="ARBA" id="ARBA00022679"/>
    </source>
</evidence>
<dbReference type="PANTHER" id="PTHR43584:SF8">
    <property type="entry name" value="N-ACETYLMURAMATE ALPHA-1-PHOSPHATE URIDYLYLTRANSFERASE"/>
    <property type="match status" value="1"/>
</dbReference>
<dbReference type="EMBL" id="BAAAUV010000008">
    <property type="protein sequence ID" value="GAA3215168.1"/>
    <property type="molecule type" value="Genomic_DNA"/>
</dbReference>
<feature type="domain" description="MobA-like NTP transferase" evidence="3">
    <location>
        <begin position="9"/>
        <end position="126"/>
    </location>
</feature>